<gene>
    <name evidence="3" type="ORF">AL00_09515</name>
</gene>
<protein>
    <recommendedName>
        <fullName evidence="2">ParB-like N-terminal domain-containing protein</fullName>
    </recommendedName>
</protein>
<dbReference type="Proteomes" id="UP000028135">
    <property type="component" value="Unassembled WGS sequence"/>
</dbReference>
<evidence type="ECO:0000313" key="4">
    <source>
        <dbReference type="Proteomes" id="UP000028135"/>
    </source>
</evidence>
<dbReference type="SUPFAM" id="SSF110849">
    <property type="entry name" value="ParB/Sulfiredoxin"/>
    <property type="match status" value="1"/>
</dbReference>
<dbReference type="Pfam" id="PF02195">
    <property type="entry name" value="ParB_N"/>
    <property type="match status" value="1"/>
</dbReference>
<comment type="caution">
    <text evidence="3">The sequence shown here is derived from an EMBL/GenBank/DDBJ whole genome shotgun (WGS) entry which is preliminary data.</text>
</comment>
<organism evidence="3 4">
    <name type="scientific">Sphingobium indicum F2</name>
    <dbReference type="NCBI Taxonomy" id="1450518"/>
    <lineage>
        <taxon>Bacteria</taxon>
        <taxon>Pseudomonadati</taxon>
        <taxon>Pseudomonadota</taxon>
        <taxon>Alphaproteobacteria</taxon>
        <taxon>Sphingomonadales</taxon>
        <taxon>Sphingomonadaceae</taxon>
        <taxon>Sphingobium</taxon>
    </lineage>
</organism>
<evidence type="ECO:0000313" key="3">
    <source>
        <dbReference type="EMBL" id="KER36700.1"/>
    </source>
</evidence>
<dbReference type="Gene3D" id="1.10.10.2830">
    <property type="match status" value="1"/>
</dbReference>
<dbReference type="InterPro" id="IPR041468">
    <property type="entry name" value="HTH_ParB/Spo0J"/>
</dbReference>
<dbReference type="InterPro" id="IPR003115">
    <property type="entry name" value="ParB_N"/>
</dbReference>
<name>A0A8E0WSN3_9SPHN</name>
<dbReference type="CDD" id="cd16406">
    <property type="entry name" value="ParB_N_like"/>
    <property type="match status" value="1"/>
</dbReference>
<proteinExistence type="predicted"/>
<dbReference type="PANTHER" id="PTHR33375">
    <property type="entry name" value="CHROMOSOME-PARTITIONING PROTEIN PARB-RELATED"/>
    <property type="match status" value="1"/>
</dbReference>
<evidence type="ECO:0000259" key="2">
    <source>
        <dbReference type="SMART" id="SM00470"/>
    </source>
</evidence>
<reference evidence="3 4" key="1">
    <citation type="submission" date="2014-05" db="EMBL/GenBank/DDBJ databases">
        <title>Genome Announcement of Sphingobium lucknowense F2.</title>
        <authorList>
            <person name="Lal R."/>
            <person name="Negi V."/>
            <person name="Lata P."/>
            <person name="Sangwan N."/>
            <person name="Gupta S.K."/>
            <person name="Rao D.L.N."/>
            <person name="Das S."/>
        </authorList>
    </citation>
    <scope>NUCLEOTIDE SEQUENCE [LARGE SCALE GENOMIC DNA]</scope>
    <source>
        <strain evidence="3 4">F2</strain>
    </source>
</reference>
<accession>A0A8E0WSN3</accession>
<dbReference type="Gene3D" id="3.90.1530.30">
    <property type="match status" value="1"/>
</dbReference>
<feature type="compositionally biased region" description="Basic and acidic residues" evidence="1">
    <location>
        <begin position="404"/>
        <end position="413"/>
    </location>
</feature>
<dbReference type="SUPFAM" id="SSF109709">
    <property type="entry name" value="KorB DNA-binding domain-like"/>
    <property type="match status" value="1"/>
</dbReference>
<sequence length="713" mass="78689">MTIDALCVSPFNARRNQHDANAITGMAESLATRGQLYPLVVHPMPAKRGKKRSYGALAGGRRLRAFALLIEQGRLPSDHPIDVIVRDITDKGELHELSLFENLVRVDLRPYEVYAAVARAHENGRTLKEIADTNGQTIETVRRWARLGNLHPTIFAALEAGEIGQDQAKAFGATDDVALQLHVFEQIARYELGDWRRNAAEIRKLLKVGDSDLEKQLRFVGEQAYRDAGGRYELDLFADAADQRGRVMDEGLLLQLADEKLESIRKRVRRQTGKELRFEPAPPRLTLGNYDQGIDNSLEITAEPEPANAADAAALASVVYEMTHLESWAAAALDDEELTDDLRAHCIAAIDEHYEPLEAMLAQLQDRMEIPLPGSQVYATLQVLQDGETELRFWWANRQAKQKAEAAARKDPEAPQPKSVSAGPIGKPVPLPENRQSLATSGAAISRDHGSSERMVADNIIRDEHGLTMEGIQVMRSIRREMLRAALIEDALTGASDTSVALDYLIWSLARDRLTEIDLDLPGRYSHERGIAGLSARSEPMLPSVGAHVKRTPAHATWSKAVAELKQHPCITAPDLAAAFDAFRAEGFGFREKVAAVVVGCALERSANAPGYQVPLHDRLAVLAGFGDAEDQRELVEPTEEMLDMLPRDKRLELVHPHVTNAEYRGLEKLKAAELSAPVVRALKKADAWVHPMLRFSADLPGTLARTLEEAAA</sequence>
<feature type="domain" description="ParB-like N-terminal" evidence="2">
    <location>
        <begin position="3"/>
        <end position="103"/>
    </location>
</feature>
<dbReference type="InterPro" id="IPR036086">
    <property type="entry name" value="ParB/Sulfiredoxin_sf"/>
</dbReference>
<evidence type="ECO:0000256" key="1">
    <source>
        <dbReference type="SAM" id="MobiDB-lite"/>
    </source>
</evidence>
<feature type="region of interest" description="Disordered" evidence="1">
    <location>
        <begin position="404"/>
        <end position="450"/>
    </location>
</feature>
<dbReference type="GO" id="GO:0005694">
    <property type="term" value="C:chromosome"/>
    <property type="evidence" value="ECO:0007669"/>
    <property type="project" value="TreeGrafter"/>
</dbReference>
<dbReference type="InterPro" id="IPR050336">
    <property type="entry name" value="Chromosome_partition/occlusion"/>
</dbReference>
<dbReference type="Pfam" id="PF17762">
    <property type="entry name" value="HTH_ParB"/>
    <property type="match status" value="1"/>
</dbReference>
<dbReference type="PANTHER" id="PTHR33375:SF7">
    <property type="entry name" value="CHROMOSOME 2-PARTITIONING PROTEIN PARB-RELATED"/>
    <property type="match status" value="1"/>
</dbReference>
<dbReference type="EMBL" id="JANF02000048">
    <property type="protein sequence ID" value="KER36700.1"/>
    <property type="molecule type" value="Genomic_DNA"/>
</dbReference>
<dbReference type="GO" id="GO:0007059">
    <property type="term" value="P:chromosome segregation"/>
    <property type="evidence" value="ECO:0007669"/>
    <property type="project" value="TreeGrafter"/>
</dbReference>
<dbReference type="AlphaFoldDB" id="A0A8E0WSN3"/>
<dbReference type="SMART" id="SM00470">
    <property type="entry name" value="ParB"/>
    <property type="match status" value="1"/>
</dbReference>